<dbReference type="SUPFAM" id="SSF69572">
    <property type="entry name" value="Activating enzymes of the ubiquitin-like proteins"/>
    <property type="match status" value="1"/>
</dbReference>
<keyword evidence="5" id="KW-0548">Nucleotidyltransferase</keyword>
<gene>
    <name evidence="5" type="ORF">FHX50_001372</name>
</gene>
<accession>A0A839QW61</accession>
<dbReference type="Pfam" id="PF00581">
    <property type="entry name" value="Rhodanese"/>
    <property type="match status" value="1"/>
</dbReference>
<dbReference type="InterPro" id="IPR036873">
    <property type="entry name" value="Rhodanese-like_dom_sf"/>
</dbReference>
<organism evidence="5 6">
    <name type="scientific">Helcobacillus massiliensis</name>
    <dbReference type="NCBI Taxonomy" id="521392"/>
    <lineage>
        <taxon>Bacteria</taxon>
        <taxon>Bacillati</taxon>
        <taxon>Actinomycetota</taxon>
        <taxon>Actinomycetes</taxon>
        <taxon>Micrococcales</taxon>
        <taxon>Dermabacteraceae</taxon>
        <taxon>Helcobacillus</taxon>
    </lineage>
</organism>
<dbReference type="InterPro" id="IPR045886">
    <property type="entry name" value="ThiF/MoeB/HesA"/>
</dbReference>
<dbReference type="InterPro" id="IPR001763">
    <property type="entry name" value="Rhodanese-like_dom"/>
</dbReference>
<dbReference type="AlphaFoldDB" id="A0A839QW61"/>
<keyword evidence="3" id="KW-0067">ATP-binding</keyword>
<dbReference type="GO" id="GO:0005524">
    <property type="term" value="F:ATP binding"/>
    <property type="evidence" value="ECO:0007669"/>
    <property type="project" value="UniProtKB-KW"/>
</dbReference>
<dbReference type="EMBL" id="JACHWP010000002">
    <property type="protein sequence ID" value="MBB3023089.1"/>
    <property type="molecule type" value="Genomic_DNA"/>
</dbReference>
<evidence type="ECO:0000313" key="6">
    <source>
        <dbReference type="Proteomes" id="UP000568050"/>
    </source>
</evidence>
<dbReference type="InterPro" id="IPR000594">
    <property type="entry name" value="ThiF_NAD_FAD-bd"/>
</dbReference>
<dbReference type="PANTHER" id="PTHR10953:SF102">
    <property type="entry name" value="ADENYLYLTRANSFERASE AND SULFURTRANSFERASE MOCS3"/>
    <property type="match status" value="1"/>
</dbReference>
<keyword evidence="1 5" id="KW-0808">Transferase</keyword>
<dbReference type="GO" id="GO:0016779">
    <property type="term" value="F:nucleotidyltransferase activity"/>
    <property type="evidence" value="ECO:0007669"/>
    <property type="project" value="UniProtKB-KW"/>
</dbReference>
<evidence type="ECO:0000313" key="5">
    <source>
        <dbReference type="EMBL" id="MBB3023089.1"/>
    </source>
</evidence>
<dbReference type="GO" id="GO:0005829">
    <property type="term" value="C:cytosol"/>
    <property type="evidence" value="ECO:0007669"/>
    <property type="project" value="TreeGrafter"/>
</dbReference>
<dbReference type="GO" id="GO:0008641">
    <property type="term" value="F:ubiquitin-like modifier activating enzyme activity"/>
    <property type="evidence" value="ECO:0007669"/>
    <property type="project" value="InterPro"/>
</dbReference>
<dbReference type="PROSITE" id="PS50206">
    <property type="entry name" value="RHODANESE_3"/>
    <property type="match status" value="1"/>
</dbReference>
<name>A0A839QW61_9MICO</name>
<reference evidence="5 6" key="1">
    <citation type="submission" date="2020-08" db="EMBL/GenBank/DDBJ databases">
        <title>Sequencing the genomes of 1000 actinobacteria strains.</title>
        <authorList>
            <person name="Klenk H.-P."/>
        </authorList>
    </citation>
    <scope>NUCLEOTIDE SEQUENCE [LARGE SCALE GENOMIC DNA]</scope>
    <source>
        <strain evidence="5 6">DSM 23040</strain>
    </source>
</reference>
<evidence type="ECO:0000256" key="2">
    <source>
        <dbReference type="ARBA" id="ARBA00022741"/>
    </source>
</evidence>
<dbReference type="CDD" id="cd00757">
    <property type="entry name" value="ThiF_MoeB_HesA_family"/>
    <property type="match status" value="1"/>
</dbReference>
<dbReference type="Pfam" id="PF00899">
    <property type="entry name" value="ThiF"/>
    <property type="match status" value="1"/>
</dbReference>
<dbReference type="InterPro" id="IPR035985">
    <property type="entry name" value="Ubiquitin-activating_enz"/>
</dbReference>
<evidence type="ECO:0000256" key="1">
    <source>
        <dbReference type="ARBA" id="ARBA00022679"/>
    </source>
</evidence>
<dbReference type="GO" id="GO:0004792">
    <property type="term" value="F:thiosulfate-cyanide sulfurtransferase activity"/>
    <property type="evidence" value="ECO:0007669"/>
    <property type="project" value="TreeGrafter"/>
</dbReference>
<dbReference type="GO" id="GO:0008146">
    <property type="term" value="F:sulfotransferase activity"/>
    <property type="evidence" value="ECO:0007669"/>
    <property type="project" value="TreeGrafter"/>
</dbReference>
<keyword evidence="6" id="KW-1185">Reference proteome</keyword>
<keyword evidence="2" id="KW-0547">Nucleotide-binding</keyword>
<dbReference type="SMART" id="SM00450">
    <property type="entry name" value="RHOD"/>
    <property type="match status" value="1"/>
</dbReference>
<dbReference type="Gene3D" id="3.40.250.10">
    <property type="entry name" value="Rhodanese-like domain"/>
    <property type="match status" value="1"/>
</dbReference>
<dbReference type="PROSITE" id="PS00065">
    <property type="entry name" value="D_2_HYDROXYACID_DH_1"/>
    <property type="match status" value="1"/>
</dbReference>
<evidence type="ECO:0000259" key="4">
    <source>
        <dbReference type="PROSITE" id="PS50206"/>
    </source>
</evidence>
<feature type="domain" description="Rhodanese" evidence="4">
    <location>
        <begin position="311"/>
        <end position="402"/>
    </location>
</feature>
<evidence type="ECO:0000256" key="3">
    <source>
        <dbReference type="ARBA" id="ARBA00022840"/>
    </source>
</evidence>
<dbReference type="InterPro" id="IPR029752">
    <property type="entry name" value="D-isomer_DH_CS1"/>
</dbReference>
<sequence length="402" mass="42168">MNADPAPRRPEPLSAQEARRYSRHLLLPEFGEPGQSRLLGARVAVVGVGGLGSPILQYLAAAGVGRITVFDPDAVDESNLQRQILHTEQSVGRPKVESAVRAVSALNSAVEITAVPDSLRADTVLDQLAGHHLVLDGTDNFPTRYLVSDACEILNIPLVWGSILGFHGQLSVFYSDSGRGITYRDMHPNPPKPGEIPSCSEAGVIGTVVGVIGTSMAMEAVKVLSGVGEPLLGRVGIFDALRGEWDYLPLRRTLGREAVTEVEDLALTCGFAPVERGTTTAPNLTEPTTKEADGTMHAEILTPQEALAAAAAGERTLIDIREADEVAGGMLPGSIHIPMGRLLEFARTGEGAPVGPFSDPRELSGAIIHCQAGGRSAKTQAQLAQLGIEVADMAGGYAAGAS</sequence>
<dbReference type="CDD" id="cd00158">
    <property type="entry name" value="RHOD"/>
    <property type="match status" value="1"/>
</dbReference>
<comment type="caution">
    <text evidence="5">The sequence shown here is derived from an EMBL/GenBank/DDBJ whole genome shotgun (WGS) entry which is preliminary data.</text>
</comment>
<dbReference type="Gene3D" id="3.40.50.720">
    <property type="entry name" value="NAD(P)-binding Rossmann-like Domain"/>
    <property type="match status" value="1"/>
</dbReference>
<proteinExistence type="predicted"/>
<dbReference type="SUPFAM" id="SSF52821">
    <property type="entry name" value="Rhodanese/Cell cycle control phosphatase"/>
    <property type="match status" value="1"/>
</dbReference>
<dbReference type="PANTHER" id="PTHR10953">
    <property type="entry name" value="UBIQUITIN-ACTIVATING ENZYME E1"/>
    <property type="match status" value="1"/>
</dbReference>
<dbReference type="FunFam" id="3.40.50.720:FF:000033">
    <property type="entry name" value="Adenylyltransferase and sulfurtransferase MOCS3"/>
    <property type="match status" value="1"/>
</dbReference>
<dbReference type="RefSeq" id="WP_246370830.1">
    <property type="nucleotide sequence ID" value="NZ_CBCSFZ010000001.1"/>
</dbReference>
<dbReference type="Proteomes" id="UP000568050">
    <property type="component" value="Unassembled WGS sequence"/>
</dbReference>
<protein>
    <submittedName>
        <fullName evidence="5">Adenylyltransferase/sulfurtransferase</fullName>
    </submittedName>
</protein>